<evidence type="ECO:0000256" key="3">
    <source>
        <dbReference type="SAM" id="SignalP"/>
    </source>
</evidence>
<evidence type="ECO:0000256" key="2">
    <source>
        <dbReference type="SAM" id="MobiDB-lite"/>
    </source>
</evidence>
<gene>
    <name evidence="5" type="ORF">EX30DRAFT_345013</name>
</gene>
<dbReference type="AlphaFoldDB" id="A0A4V3SHH7"/>
<feature type="region of interest" description="Disordered" evidence="2">
    <location>
        <begin position="120"/>
        <end position="145"/>
    </location>
</feature>
<feature type="compositionally biased region" description="Basic and acidic residues" evidence="2">
    <location>
        <begin position="126"/>
        <end position="139"/>
    </location>
</feature>
<dbReference type="InterPro" id="IPR052982">
    <property type="entry name" value="SRP1/TIP1-like"/>
</dbReference>
<feature type="chain" id="PRO_5020253513" description="Yeast cell wall synthesis Kre9/Knh1-like N-terminal domain-containing protein" evidence="3">
    <location>
        <begin position="20"/>
        <end position="219"/>
    </location>
</feature>
<proteinExistence type="predicted"/>
<organism evidence="5 6">
    <name type="scientific">Ascodesmis nigricans</name>
    <dbReference type="NCBI Taxonomy" id="341454"/>
    <lineage>
        <taxon>Eukaryota</taxon>
        <taxon>Fungi</taxon>
        <taxon>Dikarya</taxon>
        <taxon>Ascomycota</taxon>
        <taxon>Pezizomycotina</taxon>
        <taxon>Pezizomycetes</taxon>
        <taxon>Pezizales</taxon>
        <taxon>Ascodesmidaceae</taxon>
        <taxon>Ascodesmis</taxon>
    </lineage>
</organism>
<dbReference type="Pfam" id="PF10342">
    <property type="entry name" value="Kre9_KNH"/>
    <property type="match status" value="1"/>
</dbReference>
<reference evidence="5 6" key="1">
    <citation type="submission" date="2019-04" db="EMBL/GenBank/DDBJ databases">
        <title>Comparative genomics and transcriptomics to analyze fruiting body development in filamentous ascomycetes.</title>
        <authorList>
            <consortium name="DOE Joint Genome Institute"/>
            <person name="Lutkenhaus R."/>
            <person name="Traeger S."/>
            <person name="Breuer J."/>
            <person name="Kuo A."/>
            <person name="Lipzen A."/>
            <person name="Pangilinan J."/>
            <person name="Dilworth D."/>
            <person name="Sandor L."/>
            <person name="Poggeler S."/>
            <person name="Barry K."/>
            <person name="Grigoriev I.V."/>
            <person name="Nowrousian M."/>
        </authorList>
    </citation>
    <scope>NUCLEOTIDE SEQUENCE [LARGE SCALE GENOMIC DNA]</scope>
    <source>
        <strain evidence="5 6">CBS 389.68</strain>
    </source>
</reference>
<dbReference type="InterPro" id="IPR018466">
    <property type="entry name" value="Kre9/Knh1-like_N"/>
</dbReference>
<evidence type="ECO:0000259" key="4">
    <source>
        <dbReference type="Pfam" id="PF10342"/>
    </source>
</evidence>
<dbReference type="InParanoid" id="A0A4V3SHH7"/>
<keyword evidence="1 3" id="KW-0732">Signal</keyword>
<dbReference type="PANTHER" id="PTHR40633">
    <property type="entry name" value="MATRIX PROTEIN, PUTATIVE (AFU_ORTHOLOGUE AFUA_8G05410)-RELATED"/>
    <property type="match status" value="1"/>
</dbReference>
<feature type="domain" description="Yeast cell wall synthesis Kre9/Knh1-like N-terminal" evidence="4">
    <location>
        <begin position="27"/>
        <end position="104"/>
    </location>
</feature>
<dbReference type="Proteomes" id="UP000298138">
    <property type="component" value="Unassembled WGS sequence"/>
</dbReference>
<keyword evidence="6" id="KW-1185">Reference proteome</keyword>
<dbReference type="PANTHER" id="PTHR40633:SF6">
    <property type="entry name" value="MATRIX PROTEIN, PUTATIVE (AFU_ORTHOLOGUE AFUA_8G05410)-RELATED"/>
    <property type="match status" value="1"/>
</dbReference>
<accession>A0A4V3SHH7</accession>
<evidence type="ECO:0000313" key="5">
    <source>
        <dbReference type="EMBL" id="TGZ76274.1"/>
    </source>
</evidence>
<protein>
    <recommendedName>
        <fullName evidence="4">Yeast cell wall synthesis Kre9/Knh1-like N-terminal domain-containing protein</fullName>
    </recommendedName>
</protein>
<feature type="signal peptide" evidence="3">
    <location>
        <begin position="1"/>
        <end position="19"/>
    </location>
</feature>
<name>A0A4V3SHH7_9PEZI</name>
<evidence type="ECO:0000256" key="1">
    <source>
        <dbReference type="ARBA" id="ARBA00022729"/>
    </source>
</evidence>
<dbReference type="STRING" id="341454.A0A4V3SHH7"/>
<sequence length="219" mass="22594">MRFALLTSTLAVLATSILAAENPIILPDSTSSLHAGEPFTITWTPTTSGPVKLYLRQGDPGNLKTLSTLVEDSTNSGSYEWQIPGDLPKGDNYAIMISNGDEDNYTPLIAIDSDVVAAAKPSASPKSEKKKEKEEKADNESVGNKGEVAPAHAMNATVTAVVGKNATASASAGPSKTMKSLPTVALRDEEESGARGARATGWGVMGVVGVVAAVVVVGV</sequence>
<dbReference type="OrthoDB" id="4094614at2759"/>
<dbReference type="EMBL" id="ML220188">
    <property type="protein sequence ID" value="TGZ76274.1"/>
    <property type="molecule type" value="Genomic_DNA"/>
</dbReference>
<evidence type="ECO:0000313" key="6">
    <source>
        <dbReference type="Proteomes" id="UP000298138"/>
    </source>
</evidence>